<name>A0A2H3JM56_WOLCO</name>
<dbReference type="OMA" id="ESKDYPD"/>
<dbReference type="AlphaFoldDB" id="A0A2H3JM56"/>
<proteinExistence type="predicted"/>
<accession>A0A2H3JM56</accession>
<reference evidence="2 3" key="1">
    <citation type="journal article" date="2012" name="Science">
        <title>The Paleozoic origin of enzymatic lignin decomposition reconstructed from 31 fungal genomes.</title>
        <authorList>
            <person name="Floudas D."/>
            <person name="Binder M."/>
            <person name="Riley R."/>
            <person name="Barry K."/>
            <person name="Blanchette R.A."/>
            <person name="Henrissat B."/>
            <person name="Martinez A.T."/>
            <person name="Otillar R."/>
            <person name="Spatafora J.W."/>
            <person name="Yadav J.S."/>
            <person name="Aerts A."/>
            <person name="Benoit I."/>
            <person name="Boyd A."/>
            <person name="Carlson A."/>
            <person name="Copeland A."/>
            <person name="Coutinho P.M."/>
            <person name="de Vries R.P."/>
            <person name="Ferreira P."/>
            <person name="Findley K."/>
            <person name="Foster B."/>
            <person name="Gaskell J."/>
            <person name="Glotzer D."/>
            <person name="Gorecki P."/>
            <person name="Heitman J."/>
            <person name="Hesse C."/>
            <person name="Hori C."/>
            <person name="Igarashi K."/>
            <person name="Jurgens J.A."/>
            <person name="Kallen N."/>
            <person name="Kersten P."/>
            <person name="Kohler A."/>
            <person name="Kuees U."/>
            <person name="Kumar T.K.A."/>
            <person name="Kuo A."/>
            <person name="LaButti K."/>
            <person name="Larrondo L.F."/>
            <person name="Lindquist E."/>
            <person name="Ling A."/>
            <person name="Lombard V."/>
            <person name="Lucas S."/>
            <person name="Lundell T."/>
            <person name="Martin R."/>
            <person name="McLaughlin D.J."/>
            <person name="Morgenstern I."/>
            <person name="Morin E."/>
            <person name="Murat C."/>
            <person name="Nagy L.G."/>
            <person name="Nolan M."/>
            <person name="Ohm R.A."/>
            <person name="Patyshakuliyeva A."/>
            <person name="Rokas A."/>
            <person name="Ruiz-Duenas F.J."/>
            <person name="Sabat G."/>
            <person name="Salamov A."/>
            <person name="Samejima M."/>
            <person name="Schmutz J."/>
            <person name="Slot J.C."/>
            <person name="St John F."/>
            <person name="Stenlid J."/>
            <person name="Sun H."/>
            <person name="Sun S."/>
            <person name="Syed K."/>
            <person name="Tsang A."/>
            <person name="Wiebenga A."/>
            <person name="Young D."/>
            <person name="Pisabarro A."/>
            <person name="Eastwood D.C."/>
            <person name="Martin F."/>
            <person name="Cullen D."/>
            <person name="Grigoriev I.V."/>
            <person name="Hibbett D.S."/>
        </authorList>
    </citation>
    <scope>NUCLEOTIDE SEQUENCE [LARGE SCALE GENOMIC DNA]</scope>
    <source>
        <strain evidence="2 3">MD-104</strain>
    </source>
</reference>
<organism evidence="2 3">
    <name type="scientific">Wolfiporia cocos (strain MD-104)</name>
    <name type="common">Brown rot fungus</name>
    <dbReference type="NCBI Taxonomy" id="742152"/>
    <lineage>
        <taxon>Eukaryota</taxon>
        <taxon>Fungi</taxon>
        <taxon>Dikarya</taxon>
        <taxon>Basidiomycota</taxon>
        <taxon>Agaricomycotina</taxon>
        <taxon>Agaricomycetes</taxon>
        <taxon>Polyporales</taxon>
        <taxon>Phaeolaceae</taxon>
        <taxon>Wolfiporia</taxon>
    </lineage>
</organism>
<protein>
    <submittedName>
        <fullName evidence="2">Uncharacterized protein</fullName>
    </submittedName>
</protein>
<keyword evidence="3" id="KW-1185">Reference proteome</keyword>
<dbReference type="OrthoDB" id="2804000at2759"/>
<feature type="region of interest" description="Disordered" evidence="1">
    <location>
        <begin position="255"/>
        <end position="275"/>
    </location>
</feature>
<dbReference type="STRING" id="742152.A0A2H3JM56"/>
<dbReference type="Proteomes" id="UP000218811">
    <property type="component" value="Unassembled WGS sequence"/>
</dbReference>
<dbReference type="EMBL" id="KB467909">
    <property type="protein sequence ID" value="PCH37087.1"/>
    <property type="molecule type" value="Genomic_DNA"/>
</dbReference>
<evidence type="ECO:0000256" key="1">
    <source>
        <dbReference type="SAM" id="MobiDB-lite"/>
    </source>
</evidence>
<evidence type="ECO:0000313" key="2">
    <source>
        <dbReference type="EMBL" id="PCH37087.1"/>
    </source>
</evidence>
<feature type="compositionally biased region" description="Polar residues" evidence="1">
    <location>
        <begin position="503"/>
        <end position="522"/>
    </location>
</feature>
<feature type="compositionally biased region" description="Low complexity" evidence="1">
    <location>
        <begin position="476"/>
        <end position="496"/>
    </location>
</feature>
<feature type="region of interest" description="Disordered" evidence="1">
    <location>
        <begin position="370"/>
        <end position="426"/>
    </location>
</feature>
<gene>
    <name evidence="2" type="ORF">WOLCODRAFT_157789</name>
</gene>
<feature type="region of interest" description="Disordered" evidence="1">
    <location>
        <begin position="458"/>
        <end position="525"/>
    </location>
</feature>
<feature type="region of interest" description="Disordered" evidence="1">
    <location>
        <begin position="36"/>
        <end position="62"/>
    </location>
</feature>
<evidence type="ECO:0000313" key="3">
    <source>
        <dbReference type="Proteomes" id="UP000218811"/>
    </source>
</evidence>
<sequence length="646" mass="70455">MLPTEAEACGKYFCTCAKCWGGKDLSRSTYYRHRQRRYGQPVTQSPSANLAPLAGPSAVPPIRHPASMHATLDRMLPRGDLNQPRHAAEPLVNSSSAVLFEGASGSGTGGDNVSVPRLQTAGDHVAYRHMNDLEEGPYMRPHSQGVLRWDSPKRCENGYGSGLHSICGYLEELRKEYRIMNDRLSTINDRLSAIEDVSSYTASRLDQICQSLPPSGASISALPELRSAPNAPLDKNKYPSIKYWNRENFLVDAKKNKGVPTTSDPSHDSRKPSSKWDFYEIGDGSGLTKLQVDDVSKGARDIYRYLHKQGRAPSTWDKHVDVATRTSFCAEMERRFPNLRLCSNSWKANEVALRTYSNWYKENIIGRGRSTAMGEDAGGDIGEGPGSPPSSPAPVVEQENVPARPAPKRSAPASQDIAEDNAPTKRVKAIARRDPQYDKITLSITTTADVAVPHTTTPPATAISRVPNPSTVVNDSPAVSKAATPSSTSTYASAPQPARPISDSVSQPITDGQVSTNASPPISRSLEHIDRPVPEHVNAGNEVEMHDARQQPCISNAGMSSLQAYRTRKVYEPGKRATARNLCGRVWLIKNPGGSSSAFQQYWKGLGDGVQENWKTKAKGLPASWHSQGNAVILEYAREKIVLPPA</sequence>